<name>A0A0D2DH68_9EURO</name>
<proteinExistence type="predicted"/>
<dbReference type="VEuPathDB" id="FungiDB:PV06_07279"/>
<dbReference type="OrthoDB" id="4117640at2759"/>
<accession>A0A0D2DH68</accession>
<dbReference type="AlphaFoldDB" id="A0A0D2DH68"/>
<evidence type="ECO:0000256" key="1">
    <source>
        <dbReference type="SAM" id="MobiDB-lite"/>
    </source>
</evidence>
<protein>
    <recommendedName>
        <fullName evidence="4">ABM domain-containing protein</fullName>
    </recommendedName>
</protein>
<evidence type="ECO:0000313" key="2">
    <source>
        <dbReference type="EMBL" id="KIW41755.1"/>
    </source>
</evidence>
<keyword evidence="3" id="KW-1185">Reference proteome</keyword>
<dbReference type="Gene3D" id="3.30.70.100">
    <property type="match status" value="1"/>
</dbReference>
<dbReference type="HOGENOM" id="CLU_096551_0_0_1"/>
<organism evidence="2 3">
    <name type="scientific">Exophiala oligosperma</name>
    <dbReference type="NCBI Taxonomy" id="215243"/>
    <lineage>
        <taxon>Eukaryota</taxon>
        <taxon>Fungi</taxon>
        <taxon>Dikarya</taxon>
        <taxon>Ascomycota</taxon>
        <taxon>Pezizomycotina</taxon>
        <taxon>Eurotiomycetes</taxon>
        <taxon>Chaetothyriomycetidae</taxon>
        <taxon>Chaetothyriales</taxon>
        <taxon>Herpotrichiellaceae</taxon>
        <taxon>Exophiala</taxon>
    </lineage>
</organism>
<evidence type="ECO:0000313" key="3">
    <source>
        <dbReference type="Proteomes" id="UP000053342"/>
    </source>
</evidence>
<gene>
    <name evidence="2" type="ORF">PV06_07279</name>
</gene>
<evidence type="ECO:0008006" key="4">
    <source>
        <dbReference type="Google" id="ProtNLM"/>
    </source>
</evidence>
<feature type="region of interest" description="Disordered" evidence="1">
    <location>
        <begin position="224"/>
        <end position="251"/>
    </location>
</feature>
<dbReference type="EMBL" id="KN847337">
    <property type="protein sequence ID" value="KIW41755.1"/>
    <property type="molecule type" value="Genomic_DNA"/>
</dbReference>
<dbReference type="RefSeq" id="XP_016261971.1">
    <property type="nucleotide sequence ID" value="XM_016408491.1"/>
</dbReference>
<dbReference type="Proteomes" id="UP000053342">
    <property type="component" value="Unassembled WGS sequence"/>
</dbReference>
<reference evidence="2 3" key="1">
    <citation type="submission" date="2015-01" db="EMBL/GenBank/DDBJ databases">
        <title>The Genome Sequence of Exophiala oligosperma CBS72588.</title>
        <authorList>
            <consortium name="The Broad Institute Genomics Platform"/>
            <person name="Cuomo C."/>
            <person name="de Hoog S."/>
            <person name="Gorbushina A."/>
            <person name="Stielow B."/>
            <person name="Teixiera M."/>
            <person name="Abouelleil A."/>
            <person name="Chapman S.B."/>
            <person name="Priest M."/>
            <person name="Young S.K."/>
            <person name="Wortman J."/>
            <person name="Nusbaum C."/>
            <person name="Birren B."/>
        </authorList>
    </citation>
    <scope>NUCLEOTIDE SEQUENCE [LARGE SCALE GENOMIC DNA]</scope>
    <source>
        <strain evidence="2 3">CBS 72588</strain>
    </source>
</reference>
<sequence length="251" mass="28492">MPLAICLQHRVESEEKAEKLRGLLNDVARVTFLNEPDNRAYCWFKKSSHSTLEGSWIGGFELYNNEAALTTVHRNSSEYQAMRKASAEEQLWGNIYPEIIFLEPLDDDSGFVLNKEDSRSSLFFEESRSAFVVITRFQVEDNYHRDLLHQTLSDLSGSLRLKHDVVSYLPLVRQDGEKSLTVTVFEQYRSEEAYHSLTGNLQPLKSALESPKWKVDITTWSDGIGHIRGTEPSKPPKGLQSEAKPASSARA</sequence>
<dbReference type="GeneID" id="27359353"/>